<dbReference type="EMBL" id="VORY01000003">
    <property type="protein sequence ID" value="TXD94672.1"/>
    <property type="molecule type" value="Genomic_DNA"/>
</dbReference>
<keyword evidence="3" id="KW-1185">Reference proteome</keyword>
<keyword evidence="1" id="KW-1133">Transmembrane helix</keyword>
<dbReference type="Proteomes" id="UP000321367">
    <property type="component" value="Unassembled WGS sequence"/>
</dbReference>
<evidence type="ECO:0000313" key="3">
    <source>
        <dbReference type="Proteomes" id="UP000321367"/>
    </source>
</evidence>
<keyword evidence="1" id="KW-0472">Membrane</keyword>
<organism evidence="2 3">
    <name type="scientific">Gillisia hiemivivida</name>
    <dbReference type="NCBI Taxonomy" id="291190"/>
    <lineage>
        <taxon>Bacteria</taxon>
        <taxon>Pseudomonadati</taxon>
        <taxon>Bacteroidota</taxon>
        <taxon>Flavobacteriia</taxon>
        <taxon>Flavobacteriales</taxon>
        <taxon>Flavobacteriaceae</taxon>
        <taxon>Gillisia</taxon>
    </lineage>
</organism>
<evidence type="ECO:0000256" key="1">
    <source>
        <dbReference type="SAM" id="Phobius"/>
    </source>
</evidence>
<dbReference type="RefSeq" id="WP_146929976.1">
    <property type="nucleotide sequence ID" value="NZ_CBCSHZ010000012.1"/>
</dbReference>
<comment type="caution">
    <text evidence="2">The sequence shown here is derived from an EMBL/GenBank/DDBJ whole genome shotgun (WGS) entry which is preliminary data.</text>
</comment>
<feature type="transmembrane region" description="Helical" evidence="1">
    <location>
        <begin position="30"/>
        <end position="48"/>
    </location>
</feature>
<feature type="transmembrane region" description="Helical" evidence="1">
    <location>
        <begin position="5"/>
        <end position="24"/>
    </location>
</feature>
<accession>A0A5C6ZWE4</accession>
<sequence>MIFKLAIKIVFLAIELFLGFYSLLMTDSLGMKFLFFAFTAFIVAFIIAKFTNKILPSVSESFPDDDFISEEHIEKQKAPLN</sequence>
<keyword evidence="1" id="KW-0812">Transmembrane</keyword>
<dbReference type="OrthoDB" id="1452183at2"/>
<dbReference type="AlphaFoldDB" id="A0A5C6ZWE4"/>
<name>A0A5C6ZWE4_9FLAO</name>
<proteinExistence type="predicted"/>
<reference evidence="2 3" key="1">
    <citation type="submission" date="2019-08" db="EMBL/GenBank/DDBJ databases">
        <title>Genome sequence of Gillisia hiemivivida IC154 (type strain).</title>
        <authorList>
            <person name="Bowman J.P."/>
        </authorList>
    </citation>
    <scope>NUCLEOTIDE SEQUENCE [LARGE SCALE GENOMIC DNA]</scope>
    <source>
        <strain evidence="2 3">IC154</strain>
    </source>
</reference>
<gene>
    <name evidence="2" type="ORF">ES724_04130</name>
</gene>
<protein>
    <submittedName>
        <fullName evidence="2">Uncharacterized protein</fullName>
    </submittedName>
</protein>
<evidence type="ECO:0000313" key="2">
    <source>
        <dbReference type="EMBL" id="TXD94672.1"/>
    </source>
</evidence>